<feature type="transmembrane region" description="Helical" evidence="1">
    <location>
        <begin position="6"/>
        <end position="26"/>
    </location>
</feature>
<reference evidence="2" key="1">
    <citation type="submission" date="2014-05" db="EMBL/GenBank/DDBJ databases">
        <title>The transcriptome of the halophilic microalga Tetraselmis sp. GSL018 isolated from the Great Salt Lake, Utah.</title>
        <authorList>
            <person name="Jinkerson R.E."/>
            <person name="D'Adamo S."/>
            <person name="Posewitz M.C."/>
        </authorList>
    </citation>
    <scope>NUCLEOTIDE SEQUENCE</scope>
    <source>
        <strain evidence="2">GSL018</strain>
    </source>
</reference>
<evidence type="ECO:0000313" key="2">
    <source>
        <dbReference type="EMBL" id="JAC61520.1"/>
    </source>
</evidence>
<dbReference type="AlphaFoldDB" id="A0A061QSW1"/>
<keyword evidence="1" id="KW-1133">Transmembrane helix</keyword>
<evidence type="ECO:0000256" key="1">
    <source>
        <dbReference type="SAM" id="Phobius"/>
    </source>
</evidence>
<accession>A0A061QSW1</accession>
<dbReference type="EMBL" id="GBEZ01025587">
    <property type="protein sequence ID" value="JAC61520.1"/>
    <property type="molecule type" value="Transcribed_RNA"/>
</dbReference>
<gene>
    <name evidence="2" type="ORF">TSPGSL018_25997</name>
</gene>
<sequence>KILRIVLTYPLFAYLVGAFTAVRCAVGRRRFRTSVPKTVTRVKRHEYSSSTSMLRSYFLYSLSRWLDCFPWTETQQAKEKLFRDSGRALVPVKPRHAWSAVRVPLGLSVLCAICLCGTDYANSIFQNLQVLHRLVSRLNGFCCQRAVAFVSESCSCSIFFFFFLKSCATFSSNF</sequence>
<organism evidence="2">
    <name type="scientific">Tetraselmis sp. GSL018</name>
    <dbReference type="NCBI Taxonomy" id="582737"/>
    <lineage>
        <taxon>Eukaryota</taxon>
        <taxon>Viridiplantae</taxon>
        <taxon>Chlorophyta</taxon>
        <taxon>core chlorophytes</taxon>
        <taxon>Chlorodendrophyceae</taxon>
        <taxon>Chlorodendrales</taxon>
        <taxon>Chlorodendraceae</taxon>
        <taxon>Tetraselmis</taxon>
    </lineage>
</organism>
<feature type="non-terminal residue" evidence="2">
    <location>
        <position position="1"/>
    </location>
</feature>
<protein>
    <submittedName>
        <fullName evidence="2">Uncharacterized protein</fullName>
    </submittedName>
</protein>
<keyword evidence="1" id="KW-0812">Transmembrane</keyword>
<proteinExistence type="predicted"/>
<name>A0A061QSW1_9CHLO</name>
<keyword evidence="1" id="KW-0472">Membrane</keyword>